<reference evidence="2" key="1">
    <citation type="journal article" date="2023" name="Mol. Phylogenet. Evol.">
        <title>Genome-scale phylogeny and comparative genomics of the fungal order Sordariales.</title>
        <authorList>
            <person name="Hensen N."/>
            <person name="Bonometti L."/>
            <person name="Westerberg I."/>
            <person name="Brannstrom I.O."/>
            <person name="Guillou S."/>
            <person name="Cros-Aarteil S."/>
            <person name="Calhoun S."/>
            <person name="Haridas S."/>
            <person name="Kuo A."/>
            <person name="Mondo S."/>
            <person name="Pangilinan J."/>
            <person name="Riley R."/>
            <person name="LaButti K."/>
            <person name="Andreopoulos B."/>
            <person name="Lipzen A."/>
            <person name="Chen C."/>
            <person name="Yan M."/>
            <person name="Daum C."/>
            <person name="Ng V."/>
            <person name="Clum A."/>
            <person name="Steindorff A."/>
            <person name="Ohm R.A."/>
            <person name="Martin F."/>
            <person name="Silar P."/>
            <person name="Natvig D.O."/>
            <person name="Lalanne C."/>
            <person name="Gautier V."/>
            <person name="Ament-Velasquez S.L."/>
            <person name="Kruys A."/>
            <person name="Hutchinson M.I."/>
            <person name="Powell A.J."/>
            <person name="Barry K."/>
            <person name="Miller A.N."/>
            <person name="Grigoriev I.V."/>
            <person name="Debuchy R."/>
            <person name="Gladieux P."/>
            <person name="Hiltunen Thoren M."/>
            <person name="Johannesson H."/>
        </authorList>
    </citation>
    <scope>NUCLEOTIDE SEQUENCE</scope>
    <source>
        <strain evidence="2">PSN293</strain>
    </source>
</reference>
<feature type="region of interest" description="Disordered" evidence="1">
    <location>
        <begin position="145"/>
        <end position="193"/>
    </location>
</feature>
<protein>
    <submittedName>
        <fullName evidence="2">Uncharacterized protein</fullName>
    </submittedName>
</protein>
<evidence type="ECO:0000256" key="1">
    <source>
        <dbReference type="SAM" id="MobiDB-lite"/>
    </source>
</evidence>
<sequence>MSNPGRPNRLSDPNVLHVLRRISERWVQLCLRRTMERWLQQYVRQRIMERWLHIVEIMFWDMVYSICLPGSLLLHDADLCQKVNDHLVLKFQERCRCGYDIYYKAEHDHNGPWDWSDRPWDWSDRPWELEDRPWLPDIEVTEEDERWARAKVEREDAERQNREGEEPKREEQKGEEPKGEEPKGEEQKGEEPE</sequence>
<gene>
    <name evidence="2" type="ORF">QBC37DRAFT_397406</name>
</gene>
<comment type="caution">
    <text evidence="2">The sequence shown here is derived from an EMBL/GenBank/DDBJ whole genome shotgun (WGS) entry which is preliminary data.</text>
</comment>
<dbReference type="AlphaFoldDB" id="A0AAN7BAK0"/>
<keyword evidence="3" id="KW-1185">Reference proteome</keyword>
<accession>A0AAN7BAK0</accession>
<evidence type="ECO:0000313" key="3">
    <source>
        <dbReference type="Proteomes" id="UP001301769"/>
    </source>
</evidence>
<name>A0AAN7BAK0_9PEZI</name>
<proteinExistence type="predicted"/>
<evidence type="ECO:0000313" key="2">
    <source>
        <dbReference type="EMBL" id="KAK4216624.1"/>
    </source>
</evidence>
<reference evidence="2" key="2">
    <citation type="submission" date="2023-05" db="EMBL/GenBank/DDBJ databases">
        <authorList>
            <consortium name="Lawrence Berkeley National Laboratory"/>
            <person name="Steindorff A."/>
            <person name="Hensen N."/>
            <person name="Bonometti L."/>
            <person name="Westerberg I."/>
            <person name="Brannstrom I.O."/>
            <person name="Guillou S."/>
            <person name="Cros-Aarteil S."/>
            <person name="Calhoun S."/>
            <person name="Haridas S."/>
            <person name="Kuo A."/>
            <person name="Mondo S."/>
            <person name="Pangilinan J."/>
            <person name="Riley R."/>
            <person name="Labutti K."/>
            <person name="Andreopoulos B."/>
            <person name="Lipzen A."/>
            <person name="Chen C."/>
            <person name="Yanf M."/>
            <person name="Daum C."/>
            <person name="Ng V."/>
            <person name="Clum A."/>
            <person name="Ohm R."/>
            <person name="Martin F."/>
            <person name="Silar P."/>
            <person name="Natvig D."/>
            <person name="Lalanne C."/>
            <person name="Gautier V."/>
            <person name="Ament-Velasquez S.L."/>
            <person name="Kruys A."/>
            <person name="Hutchinson M.I."/>
            <person name="Powell A.J."/>
            <person name="Barry K."/>
            <person name="Miller A.N."/>
            <person name="Grigoriev I.V."/>
            <person name="Debuchy R."/>
            <person name="Gladieux P."/>
            <person name="Thoren M.H."/>
            <person name="Johannesson H."/>
        </authorList>
    </citation>
    <scope>NUCLEOTIDE SEQUENCE</scope>
    <source>
        <strain evidence="2">PSN293</strain>
    </source>
</reference>
<dbReference type="Proteomes" id="UP001301769">
    <property type="component" value="Unassembled WGS sequence"/>
</dbReference>
<feature type="compositionally biased region" description="Basic and acidic residues" evidence="1">
    <location>
        <begin position="146"/>
        <end position="193"/>
    </location>
</feature>
<organism evidence="2 3">
    <name type="scientific">Rhypophila decipiens</name>
    <dbReference type="NCBI Taxonomy" id="261697"/>
    <lineage>
        <taxon>Eukaryota</taxon>
        <taxon>Fungi</taxon>
        <taxon>Dikarya</taxon>
        <taxon>Ascomycota</taxon>
        <taxon>Pezizomycotina</taxon>
        <taxon>Sordariomycetes</taxon>
        <taxon>Sordariomycetidae</taxon>
        <taxon>Sordariales</taxon>
        <taxon>Naviculisporaceae</taxon>
        <taxon>Rhypophila</taxon>
    </lineage>
</organism>
<dbReference type="EMBL" id="MU858066">
    <property type="protein sequence ID" value="KAK4216624.1"/>
    <property type="molecule type" value="Genomic_DNA"/>
</dbReference>